<keyword evidence="4" id="KW-1185">Reference proteome</keyword>
<sequence>MTVRVAAHLVLAALPLLSITAHVGGLVPMHVSAGIVIVPAAAVLVLLAVFSPAPEDRLVLDGLRWGLVATAVYDVFRLDTVALLGWWDDFIPTMGTWLLDVDPSEQVLGGVAGYVWRYAGDGGGLGVVFVTLAAATGLRRLGPRWTVGIAVLFAVGPTWGGLMATVLLPRGQTLMFPLTPVTVTLSFLGHVVFGLVLGLGTWRLRGIEERWTGPLLVDLPALVRRDSRASLPSPDDSDDALLPSGERPDAGSVRALRSVPERAPRFDPYAADPLPLEPWLPEPFEDPNPTGEVTVRPWGSDPSSGSPDVFGLGSRRGA</sequence>
<feature type="compositionally biased region" description="Low complexity" evidence="1">
    <location>
        <begin position="299"/>
        <end position="308"/>
    </location>
</feature>
<keyword evidence="2" id="KW-0812">Transmembrane</keyword>
<reference evidence="3 4" key="1">
    <citation type="submission" date="2023-06" db="EMBL/GenBank/DDBJ databases">
        <title>Actinomycetospora Odt1-22.</title>
        <authorList>
            <person name="Supong K."/>
        </authorList>
    </citation>
    <scope>NUCLEOTIDE SEQUENCE [LARGE SCALE GENOMIC DNA]</scope>
    <source>
        <strain evidence="3 4">Odt1-22</strain>
    </source>
</reference>
<dbReference type="RefSeq" id="WP_286056557.1">
    <property type="nucleotide sequence ID" value="NZ_JASVWF010000009.1"/>
</dbReference>
<feature type="transmembrane region" description="Helical" evidence="2">
    <location>
        <begin position="147"/>
        <end position="168"/>
    </location>
</feature>
<feature type="transmembrane region" description="Helical" evidence="2">
    <location>
        <begin position="115"/>
        <end position="135"/>
    </location>
</feature>
<feature type="transmembrane region" description="Helical" evidence="2">
    <location>
        <begin position="31"/>
        <end position="53"/>
    </location>
</feature>
<feature type="transmembrane region" description="Helical" evidence="2">
    <location>
        <begin position="174"/>
        <end position="200"/>
    </location>
</feature>
<feature type="compositionally biased region" description="Low complexity" evidence="1">
    <location>
        <begin position="229"/>
        <end position="244"/>
    </location>
</feature>
<dbReference type="Proteomes" id="UP001231924">
    <property type="component" value="Unassembled WGS sequence"/>
</dbReference>
<evidence type="ECO:0000256" key="1">
    <source>
        <dbReference type="SAM" id="MobiDB-lite"/>
    </source>
</evidence>
<protein>
    <submittedName>
        <fullName evidence="3">Uncharacterized protein</fullName>
    </submittedName>
</protein>
<organism evidence="3 4">
    <name type="scientific">Actinomycetospora termitidis</name>
    <dbReference type="NCBI Taxonomy" id="3053470"/>
    <lineage>
        <taxon>Bacteria</taxon>
        <taxon>Bacillati</taxon>
        <taxon>Actinomycetota</taxon>
        <taxon>Actinomycetes</taxon>
        <taxon>Pseudonocardiales</taxon>
        <taxon>Pseudonocardiaceae</taxon>
        <taxon>Actinomycetospora</taxon>
    </lineage>
</organism>
<feature type="transmembrane region" description="Helical" evidence="2">
    <location>
        <begin position="65"/>
        <end position="87"/>
    </location>
</feature>
<accession>A0ABT7MJ51</accession>
<keyword evidence="2" id="KW-1133">Transmembrane helix</keyword>
<evidence type="ECO:0000256" key="2">
    <source>
        <dbReference type="SAM" id="Phobius"/>
    </source>
</evidence>
<dbReference type="EMBL" id="JASVWF010000009">
    <property type="protein sequence ID" value="MDL5159947.1"/>
    <property type="molecule type" value="Genomic_DNA"/>
</dbReference>
<comment type="caution">
    <text evidence="3">The sequence shown here is derived from an EMBL/GenBank/DDBJ whole genome shotgun (WGS) entry which is preliminary data.</text>
</comment>
<evidence type="ECO:0000313" key="3">
    <source>
        <dbReference type="EMBL" id="MDL5159947.1"/>
    </source>
</evidence>
<feature type="region of interest" description="Disordered" evidence="1">
    <location>
        <begin position="227"/>
        <end position="318"/>
    </location>
</feature>
<proteinExistence type="predicted"/>
<evidence type="ECO:0000313" key="4">
    <source>
        <dbReference type="Proteomes" id="UP001231924"/>
    </source>
</evidence>
<name>A0ABT7MJ51_9PSEU</name>
<gene>
    <name evidence="3" type="ORF">QRT03_28525</name>
</gene>
<keyword evidence="2" id="KW-0472">Membrane</keyword>